<dbReference type="SUPFAM" id="SSF55874">
    <property type="entry name" value="ATPase domain of HSP90 chaperone/DNA topoisomerase II/histidine kinase"/>
    <property type="match status" value="1"/>
</dbReference>
<dbReference type="SMART" id="SM00304">
    <property type="entry name" value="HAMP"/>
    <property type="match status" value="1"/>
</dbReference>
<dbReference type="PROSITE" id="PS50885">
    <property type="entry name" value="HAMP"/>
    <property type="match status" value="1"/>
</dbReference>
<keyword evidence="13" id="KW-1133">Transmembrane helix</keyword>
<dbReference type="GO" id="GO:0000155">
    <property type="term" value="F:phosphorelay sensor kinase activity"/>
    <property type="evidence" value="ECO:0007669"/>
    <property type="project" value="InterPro"/>
</dbReference>
<dbReference type="FunFam" id="3.30.565.10:FF:000006">
    <property type="entry name" value="Sensor histidine kinase WalK"/>
    <property type="match status" value="1"/>
</dbReference>
<dbReference type="InterPro" id="IPR003661">
    <property type="entry name" value="HisK_dim/P_dom"/>
</dbReference>
<organism evidence="16 17">
    <name type="scientific">Baia soyae</name>
    <dbReference type="NCBI Taxonomy" id="1544746"/>
    <lineage>
        <taxon>Bacteria</taxon>
        <taxon>Bacillati</taxon>
        <taxon>Bacillota</taxon>
        <taxon>Bacilli</taxon>
        <taxon>Bacillales</taxon>
        <taxon>Thermoactinomycetaceae</taxon>
        <taxon>Baia</taxon>
    </lineage>
</organism>
<dbReference type="PRINTS" id="PR00344">
    <property type="entry name" value="BCTRLSENSOR"/>
</dbReference>
<dbReference type="SMART" id="SM00387">
    <property type="entry name" value="HATPase_c"/>
    <property type="match status" value="1"/>
</dbReference>
<dbReference type="Gene3D" id="6.10.340.10">
    <property type="match status" value="1"/>
</dbReference>
<dbReference type="FunFam" id="1.10.287.130:FF:000001">
    <property type="entry name" value="Two-component sensor histidine kinase"/>
    <property type="match status" value="1"/>
</dbReference>
<keyword evidence="17" id="KW-1185">Reference proteome</keyword>
<dbReference type="EMBL" id="SLXV01000061">
    <property type="protein sequence ID" value="TCP61534.1"/>
    <property type="molecule type" value="Genomic_DNA"/>
</dbReference>
<protein>
    <recommendedName>
        <fullName evidence="3">histidine kinase</fullName>
        <ecNumber evidence="3">2.7.13.3</ecNumber>
    </recommendedName>
</protein>
<dbReference type="GO" id="GO:0007234">
    <property type="term" value="P:osmosensory signaling via phosphorelay pathway"/>
    <property type="evidence" value="ECO:0007669"/>
    <property type="project" value="TreeGrafter"/>
</dbReference>
<gene>
    <name evidence="16" type="ORF">EDD57_1616</name>
</gene>
<dbReference type="InterPro" id="IPR003660">
    <property type="entry name" value="HAMP_dom"/>
</dbReference>
<evidence type="ECO:0000256" key="8">
    <source>
        <dbReference type="ARBA" id="ARBA00022777"/>
    </source>
</evidence>
<feature type="transmembrane region" description="Helical" evidence="13">
    <location>
        <begin position="281"/>
        <end position="300"/>
    </location>
</feature>
<dbReference type="InterPro" id="IPR050351">
    <property type="entry name" value="BphY/WalK/GraS-like"/>
</dbReference>
<evidence type="ECO:0000256" key="2">
    <source>
        <dbReference type="ARBA" id="ARBA00004651"/>
    </source>
</evidence>
<evidence type="ECO:0000256" key="9">
    <source>
        <dbReference type="ARBA" id="ARBA00022840"/>
    </source>
</evidence>
<evidence type="ECO:0000256" key="6">
    <source>
        <dbReference type="ARBA" id="ARBA00022679"/>
    </source>
</evidence>
<keyword evidence="9" id="KW-0067">ATP-binding</keyword>
<evidence type="ECO:0000256" key="4">
    <source>
        <dbReference type="ARBA" id="ARBA00022475"/>
    </source>
</evidence>
<evidence type="ECO:0000256" key="11">
    <source>
        <dbReference type="ARBA" id="ARBA00023136"/>
    </source>
</evidence>
<keyword evidence="13" id="KW-0812">Transmembrane</keyword>
<keyword evidence="8 16" id="KW-0418">Kinase</keyword>
<dbReference type="GO" id="GO:0000156">
    <property type="term" value="F:phosphorelay response regulator activity"/>
    <property type="evidence" value="ECO:0007669"/>
    <property type="project" value="TreeGrafter"/>
</dbReference>
<keyword evidence="11 13" id="KW-0472">Membrane</keyword>
<dbReference type="GO" id="GO:0005524">
    <property type="term" value="F:ATP binding"/>
    <property type="evidence" value="ECO:0007669"/>
    <property type="project" value="UniProtKB-KW"/>
</dbReference>
<keyword evidence="5" id="KW-0597">Phosphoprotein</keyword>
<dbReference type="Pfam" id="PF02518">
    <property type="entry name" value="HATPase_c"/>
    <property type="match status" value="1"/>
</dbReference>
<dbReference type="InterPro" id="IPR005467">
    <property type="entry name" value="His_kinase_dom"/>
</dbReference>
<feature type="coiled-coil region" evidence="12">
    <location>
        <begin position="335"/>
        <end position="369"/>
    </location>
</feature>
<dbReference type="Proteomes" id="UP000294746">
    <property type="component" value="Unassembled WGS sequence"/>
</dbReference>
<feature type="domain" description="HAMP" evidence="15">
    <location>
        <begin position="302"/>
        <end position="354"/>
    </location>
</feature>
<dbReference type="AlphaFoldDB" id="A0A4R2RFT0"/>
<dbReference type="SUPFAM" id="SSF158472">
    <property type="entry name" value="HAMP domain-like"/>
    <property type="match status" value="1"/>
</dbReference>
<dbReference type="Pfam" id="PF00672">
    <property type="entry name" value="HAMP"/>
    <property type="match status" value="1"/>
</dbReference>
<dbReference type="GO" id="GO:0005886">
    <property type="term" value="C:plasma membrane"/>
    <property type="evidence" value="ECO:0007669"/>
    <property type="project" value="UniProtKB-SubCell"/>
</dbReference>
<dbReference type="PANTHER" id="PTHR42878">
    <property type="entry name" value="TWO-COMPONENT HISTIDINE KINASE"/>
    <property type="match status" value="1"/>
</dbReference>
<dbReference type="CDD" id="cd00082">
    <property type="entry name" value="HisKA"/>
    <property type="match status" value="1"/>
</dbReference>
<sequence length="588" mass="68318">MKIGIVLKLFSFTTGLCMLIIATIFIGQTVFFKKYYENQKVANTKERMVALQKKYEEAKFSNVSNLKQEFYRDATWMTILDDRGRMLYSDDFTLEVQVNKQLNPMKKETQVLHLPLYYFFTIDEIKKDESVKVGNEIRLGGFEKDDTFIPTWVVIGDEGQRSKRNEQLDNKLRRELGNQSQATFLGTIKHVEFPTMSSSYIYANSLFLERIVSFQGAMAMKKPPRMYTESTELVEENVDGEGVRYKFLTQPFKGPEGKTYYMVAMTSLQPVSEAVQMLEGYYIYLIILVLLLTMLLSFYYSKRIARPLLQINKTTQKIARLDFSEMVTVHSKDEIGDLSKNINELSSKLQSYIEKLQDDIEREKQLEETRKEFIASVSHELKTPLSIMKSCVSILKDGVAAHKSDHYFNAMEKEVDKMDMLIVDMLELAKFESGTYKIELEPFYIDEVIEQVCDQLSWEMDKKQLQLDRELDHVQVMSNQNRIEQVLTNFITNAIRYTPERERIIVSIIEENEQVKVCVENKGTHISQSQLDKIWDRFYRVDAARKRSTGGTGLGLAISKKILELHGSSYSVHNTEDGVLFYFYLKKA</sequence>
<keyword evidence="10" id="KW-0902">Two-component regulatory system</keyword>
<comment type="subcellular location">
    <subcellularLocation>
        <location evidence="2">Cell membrane</location>
        <topology evidence="2">Multi-pass membrane protein</topology>
    </subcellularLocation>
</comment>
<dbReference type="SMART" id="SM00388">
    <property type="entry name" value="HisKA"/>
    <property type="match status" value="1"/>
</dbReference>
<dbReference type="Gene3D" id="1.10.287.130">
    <property type="match status" value="1"/>
</dbReference>
<dbReference type="RefSeq" id="WP_131849963.1">
    <property type="nucleotide sequence ID" value="NZ_SLXV01000061.1"/>
</dbReference>
<dbReference type="InterPro" id="IPR004358">
    <property type="entry name" value="Sig_transdc_His_kin-like_C"/>
</dbReference>
<dbReference type="InterPro" id="IPR036890">
    <property type="entry name" value="HATPase_C_sf"/>
</dbReference>
<dbReference type="PROSITE" id="PS50109">
    <property type="entry name" value="HIS_KIN"/>
    <property type="match status" value="1"/>
</dbReference>
<keyword evidence="6" id="KW-0808">Transferase</keyword>
<evidence type="ECO:0000313" key="17">
    <source>
        <dbReference type="Proteomes" id="UP000294746"/>
    </source>
</evidence>
<evidence type="ECO:0000256" key="10">
    <source>
        <dbReference type="ARBA" id="ARBA00023012"/>
    </source>
</evidence>
<evidence type="ECO:0000256" key="7">
    <source>
        <dbReference type="ARBA" id="ARBA00022741"/>
    </source>
</evidence>
<dbReference type="SUPFAM" id="SSF47384">
    <property type="entry name" value="Homodimeric domain of signal transducing histidine kinase"/>
    <property type="match status" value="1"/>
</dbReference>
<reference evidence="16 17" key="1">
    <citation type="submission" date="2019-03" db="EMBL/GenBank/DDBJ databases">
        <title>Genomic Encyclopedia of Type Strains, Phase IV (KMG-IV): sequencing the most valuable type-strain genomes for metagenomic binning, comparative biology and taxonomic classification.</title>
        <authorList>
            <person name="Goeker M."/>
        </authorList>
    </citation>
    <scope>NUCLEOTIDE SEQUENCE [LARGE SCALE GENOMIC DNA]</scope>
    <source>
        <strain evidence="16 17">DSM 46831</strain>
    </source>
</reference>
<keyword evidence="4" id="KW-1003">Cell membrane</keyword>
<evidence type="ECO:0000259" key="15">
    <source>
        <dbReference type="PROSITE" id="PS50885"/>
    </source>
</evidence>
<dbReference type="Pfam" id="PF00512">
    <property type="entry name" value="HisKA"/>
    <property type="match status" value="1"/>
</dbReference>
<comment type="catalytic activity">
    <reaction evidence="1">
        <text>ATP + protein L-histidine = ADP + protein N-phospho-L-histidine.</text>
        <dbReference type="EC" id="2.7.13.3"/>
    </reaction>
</comment>
<evidence type="ECO:0000256" key="13">
    <source>
        <dbReference type="SAM" id="Phobius"/>
    </source>
</evidence>
<evidence type="ECO:0000256" key="1">
    <source>
        <dbReference type="ARBA" id="ARBA00000085"/>
    </source>
</evidence>
<dbReference type="Gene3D" id="3.30.565.10">
    <property type="entry name" value="Histidine kinase-like ATPase, C-terminal domain"/>
    <property type="match status" value="1"/>
</dbReference>
<dbReference type="CDD" id="cd00075">
    <property type="entry name" value="HATPase"/>
    <property type="match status" value="1"/>
</dbReference>
<feature type="transmembrane region" description="Helical" evidence="13">
    <location>
        <begin position="12"/>
        <end position="32"/>
    </location>
</feature>
<dbReference type="GO" id="GO:0030295">
    <property type="term" value="F:protein kinase activator activity"/>
    <property type="evidence" value="ECO:0007669"/>
    <property type="project" value="TreeGrafter"/>
</dbReference>
<proteinExistence type="predicted"/>
<evidence type="ECO:0000256" key="3">
    <source>
        <dbReference type="ARBA" id="ARBA00012438"/>
    </source>
</evidence>
<dbReference type="OrthoDB" id="9762826at2"/>
<evidence type="ECO:0000313" key="16">
    <source>
        <dbReference type="EMBL" id="TCP61534.1"/>
    </source>
</evidence>
<evidence type="ECO:0000259" key="14">
    <source>
        <dbReference type="PROSITE" id="PS50109"/>
    </source>
</evidence>
<accession>A0A4R2RFT0</accession>
<dbReference type="InterPro" id="IPR036097">
    <property type="entry name" value="HisK_dim/P_sf"/>
</dbReference>
<evidence type="ECO:0000256" key="12">
    <source>
        <dbReference type="SAM" id="Coils"/>
    </source>
</evidence>
<dbReference type="PANTHER" id="PTHR42878:SF3">
    <property type="entry name" value="HISTIDINE PROTEIN KINASE SAES"/>
    <property type="match status" value="1"/>
</dbReference>
<dbReference type="InterPro" id="IPR003594">
    <property type="entry name" value="HATPase_dom"/>
</dbReference>
<feature type="domain" description="Histidine kinase" evidence="14">
    <location>
        <begin position="376"/>
        <end position="588"/>
    </location>
</feature>
<name>A0A4R2RFT0_9BACL</name>
<keyword evidence="12" id="KW-0175">Coiled coil</keyword>
<dbReference type="CDD" id="cd06225">
    <property type="entry name" value="HAMP"/>
    <property type="match status" value="1"/>
</dbReference>
<comment type="caution">
    <text evidence="16">The sequence shown here is derived from an EMBL/GenBank/DDBJ whole genome shotgun (WGS) entry which is preliminary data.</text>
</comment>
<evidence type="ECO:0000256" key="5">
    <source>
        <dbReference type="ARBA" id="ARBA00022553"/>
    </source>
</evidence>
<keyword evidence="7" id="KW-0547">Nucleotide-binding</keyword>
<dbReference type="EC" id="2.7.13.3" evidence="3"/>